<proteinExistence type="predicted"/>
<dbReference type="STRING" id="1123360.thalar_02011"/>
<evidence type="ECO:0000313" key="3">
    <source>
        <dbReference type="Proteomes" id="UP000015351"/>
    </source>
</evidence>
<dbReference type="eggNOG" id="ENOG502ZM3Y">
    <property type="taxonomic scope" value="Bacteria"/>
</dbReference>
<dbReference type="OrthoDB" id="7847063at2"/>
<dbReference type="EMBL" id="AONI01000010">
    <property type="protein sequence ID" value="EPX79186.1"/>
    <property type="molecule type" value="Genomic_DNA"/>
</dbReference>
<keyword evidence="3" id="KW-1185">Reference proteome</keyword>
<feature type="region of interest" description="Disordered" evidence="1">
    <location>
        <begin position="167"/>
        <end position="195"/>
    </location>
</feature>
<dbReference type="AlphaFoldDB" id="S9QCP4"/>
<accession>S9QCP4</accession>
<organism evidence="2 3">
    <name type="scientific">Litoreibacter arenae DSM 19593</name>
    <dbReference type="NCBI Taxonomy" id="1123360"/>
    <lineage>
        <taxon>Bacteria</taxon>
        <taxon>Pseudomonadati</taxon>
        <taxon>Pseudomonadota</taxon>
        <taxon>Alphaproteobacteria</taxon>
        <taxon>Rhodobacterales</taxon>
        <taxon>Roseobacteraceae</taxon>
        <taxon>Litoreibacter</taxon>
    </lineage>
</organism>
<evidence type="ECO:0000256" key="1">
    <source>
        <dbReference type="SAM" id="MobiDB-lite"/>
    </source>
</evidence>
<dbReference type="HOGENOM" id="CLU_1394862_0_0_5"/>
<sequence>MLGKIKLIAIVAIVAFVGLPMLFGDKSEQTADLGQVLDRTEFALIRYDGYLKENNITEVADNEMGQFTGFFTEVLNSAPPFYDKTLGLEVQKDATFLGFADENANGVQDEGEGKVFTVEIDEENKRLIATDVAGNSSGLRFSGTGLLAGVLLGNLLSRQRGAGVAKGSFNNRNVTPRSSYRAPSSARSGGPRAGK</sequence>
<comment type="caution">
    <text evidence="2">The sequence shown here is derived from an EMBL/GenBank/DDBJ whole genome shotgun (WGS) entry which is preliminary data.</text>
</comment>
<dbReference type="RefSeq" id="WP_021100566.1">
    <property type="nucleotide sequence ID" value="NZ_KE557306.1"/>
</dbReference>
<name>S9QCP4_9RHOB</name>
<reference evidence="3" key="1">
    <citation type="journal article" date="2013" name="Stand. Genomic Sci.">
        <title>Genome sequence of the Litoreibacter arenae type strain (DSM 19593(T)), a member of the Roseobacter clade isolated from sea sand.</title>
        <authorList>
            <person name="Riedel T."/>
            <person name="Fiebig A."/>
            <person name="Petersen J."/>
            <person name="Gronow S."/>
            <person name="Kyrpides N.C."/>
            <person name="Goker M."/>
            <person name="Klenk H.P."/>
        </authorList>
    </citation>
    <scope>NUCLEOTIDE SEQUENCE [LARGE SCALE GENOMIC DNA]</scope>
    <source>
        <strain evidence="3">DSM 19593</strain>
    </source>
</reference>
<evidence type="ECO:0000313" key="2">
    <source>
        <dbReference type="EMBL" id="EPX79186.1"/>
    </source>
</evidence>
<feature type="compositionally biased region" description="Low complexity" evidence="1">
    <location>
        <begin position="176"/>
        <end position="188"/>
    </location>
</feature>
<dbReference type="Proteomes" id="UP000015351">
    <property type="component" value="Unassembled WGS sequence"/>
</dbReference>
<gene>
    <name evidence="2" type="ORF">thalar_02011</name>
</gene>
<protein>
    <submittedName>
        <fullName evidence="2">MutS 1 protein</fullName>
    </submittedName>
</protein>